<comment type="caution">
    <text evidence="7">The sequence shown here is derived from an EMBL/GenBank/DDBJ whole genome shotgun (WGS) entry which is preliminary data.</text>
</comment>
<evidence type="ECO:0000313" key="7">
    <source>
        <dbReference type="EMBL" id="PTM60827.1"/>
    </source>
</evidence>
<dbReference type="RefSeq" id="WP_108174772.1">
    <property type="nucleotide sequence ID" value="NZ_PZZL01000002.1"/>
</dbReference>
<gene>
    <name evidence="7" type="ORF">C8P69_102211</name>
</gene>
<dbReference type="GO" id="GO:0005886">
    <property type="term" value="C:plasma membrane"/>
    <property type="evidence" value="ECO:0007669"/>
    <property type="project" value="UniProtKB-SubCell"/>
</dbReference>
<feature type="transmembrane region" description="Helical" evidence="6">
    <location>
        <begin position="302"/>
        <end position="320"/>
    </location>
</feature>
<dbReference type="Pfam" id="PF02653">
    <property type="entry name" value="BPD_transp_2"/>
    <property type="match status" value="1"/>
</dbReference>
<feature type="transmembrane region" description="Helical" evidence="6">
    <location>
        <begin position="94"/>
        <end position="116"/>
    </location>
</feature>
<dbReference type="InterPro" id="IPR043428">
    <property type="entry name" value="LivM-like"/>
</dbReference>
<keyword evidence="2" id="KW-1003">Cell membrane</keyword>
<keyword evidence="8" id="KW-1185">Reference proteome</keyword>
<dbReference type="GO" id="GO:0015658">
    <property type="term" value="F:branched-chain amino acid transmembrane transporter activity"/>
    <property type="evidence" value="ECO:0007669"/>
    <property type="project" value="InterPro"/>
</dbReference>
<dbReference type="Proteomes" id="UP000241808">
    <property type="component" value="Unassembled WGS sequence"/>
</dbReference>
<reference evidence="7 8" key="1">
    <citation type="submission" date="2018-04" db="EMBL/GenBank/DDBJ databases">
        <title>Genomic Encyclopedia of Archaeal and Bacterial Type Strains, Phase II (KMG-II): from individual species to whole genera.</title>
        <authorList>
            <person name="Goeker M."/>
        </authorList>
    </citation>
    <scope>NUCLEOTIDE SEQUENCE [LARGE SCALE GENOMIC DNA]</scope>
    <source>
        <strain evidence="7 8">DSM 25521</strain>
    </source>
</reference>
<keyword evidence="5 6" id="KW-0472">Membrane</keyword>
<evidence type="ECO:0000313" key="8">
    <source>
        <dbReference type="Proteomes" id="UP000241808"/>
    </source>
</evidence>
<organism evidence="7 8">
    <name type="scientific">Phreatobacter oligotrophus</name>
    <dbReference type="NCBI Taxonomy" id="1122261"/>
    <lineage>
        <taxon>Bacteria</taxon>
        <taxon>Pseudomonadati</taxon>
        <taxon>Pseudomonadota</taxon>
        <taxon>Alphaproteobacteria</taxon>
        <taxon>Hyphomicrobiales</taxon>
        <taxon>Phreatobacteraceae</taxon>
        <taxon>Phreatobacter</taxon>
    </lineage>
</organism>
<dbReference type="PANTHER" id="PTHR30482">
    <property type="entry name" value="HIGH-AFFINITY BRANCHED-CHAIN AMINO ACID TRANSPORT SYSTEM PERMEASE"/>
    <property type="match status" value="1"/>
</dbReference>
<dbReference type="EMBL" id="PZZL01000002">
    <property type="protein sequence ID" value="PTM60827.1"/>
    <property type="molecule type" value="Genomic_DNA"/>
</dbReference>
<keyword evidence="3 6" id="KW-0812">Transmembrane</keyword>
<evidence type="ECO:0000256" key="6">
    <source>
        <dbReference type="SAM" id="Phobius"/>
    </source>
</evidence>
<feature type="transmembrane region" description="Helical" evidence="6">
    <location>
        <begin position="260"/>
        <end position="281"/>
    </location>
</feature>
<dbReference type="InterPro" id="IPR001851">
    <property type="entry name" value="ABC_transp_permease"/>
</dbReference>
<proteinExistence type="predicted"/>
<dbReference type="OrthoDB" id="9804361at2"/>
<sequence>MNPLASLSHLAAEAPRRALLLLGLMVAVLAVAPVMLDRYLLSVFFLIFWFATVGQAWNIMMGFCGQLSLGHALYVGLGGYIGALLWVKFGISPAIAIVPAVLVAATFGAAIGWLGFRFGIEGVYFALLTIAFAEVTRIGFDNWSFVGGAAGFFIPVSQVASPINLRGGPVLFYYVALAMMVVAFVVCALLRRSKLGHAWLAVREDAEAARALGIDVFRAKMAAVIVSSAMTAVAGVVYAFYQNNLFPSQTFDIARSIEMILAPIIGGLGTLFGPILGAFILTPLGQMLIALVEKIAGRAIPGVNLVFYGAALMVIIWYAPNGVWPWLKKKLGIPEGRE</sequence>
<evidence type="ECO:0000256" key="2">
    <source>
        <dbReference type="ARBA" id="ARBA00022475"/>
    </source>
</evidence>
<evidence type="ECO:0000256" key="4">
    <source>
        <dbReference type="ARBA" id="ARBA00022989"/>
    </source>
</evidence>
<evidence type="ECO:0000256" key="3">
    <source>
        <dbReference type="ARBA" id="ARBA00022692"/>
    </source>
</evidence>
<dbReference type="PANTHER" id="PTHR30482:SF10">
    <property type="entry name" value="HIGH-AFFINITY BRANCHED-CHAIN AMINO ACID TRANSPORT PROTEIN BRAE"/>
    <property type="match status" value="1"/>
</dbReference>
<protein>
    <submittedName>
        <fullName evidence="7">Amino acid/amide ABC transporter membrane protein 2 (HAAT family)</fullName>
    </submittedName>
</protein>
<keyword evidence="4 6" id="KW-1133">Transmembrane helix</keyword>
<accession>A0A2T4ZFX9</accession>
<evidence type="ECO:0000256" key="5">
    <source>
        <dbReference type="ARBA" id="ARBA00023136"/>
    </source>
</evidence>
<feature type="transmembrane region" description="Helical" evidence="6">
    <location>
        <begin position="18"/>
        <end position="36"/>
    </location>
</feature>
<name>A0A2T4ZFX9_9HYPH</name>
<dbReference type="AlphaFoldDB" id="A0A2T4ZFX9"/>
<feature type="transmembrane region" description="Helical" evidence="6">
    <location>
        <begin position="122"/>
        <end position="140"/>
    </location>
</feature>
<feature type="transmembrane region" description="Helical" evidence="6">
    <location>
        <begin position="171"/>
        <end position="190"/>
    </location>
</feature>
<feature type="transmembrane region" description="Helical" evidence="6">
    <location>
        <begin position="69"/>
        <end position="87"/>
    </location>
</feature>
<dbReference type="CDD" id="cd06581">
    <property type="entry name" value="TM_PBP1_LivM_like"/>
    <property type="match status" value="1"/>
</dbReference>
<feature type="transmembrane region" description="Helical" evidence="6">
    <location>
        <begin position="221"/>
        <end position="240"/>
    </location>
</feature>
<comment type="subcellular location">
    <subcellularLocation>
        <location evidence="1">Cell membrane</location>
        <topology evidence="1">Multi-pass membrane protein</topology>
    </subcellularLocation>
</comment>
<evidence type="ECO:0000256" key="1">
    <source>
        <dbReference type="ARBA" id="ARBA00004651"/>
    </source>
</evidence>
<feature type="transmembrane region" description="Helical" evidence="6">
    <location>
        <begin position="43"/>
        <end position="63"/>
    </location>
</feature>